<dbReference type="AlphaFoldDB" id="U5QGU1"/>
<evidence type="ECO:0000313" key="2">
    <source>
        <dbReference type="EMBL" id="AGY56855.1"/>
    </source>
</evidence>
<dbReference type="KEGG" id="glj:GKIL_0609"/>
<dbReference type="PROSITE" id="PS51819">
    <property type="entry name" value="VOC"/>
    <property type="match status" value="1"/>
</dbReference>
<dbReference type="InterPro" id="IPR037523">
    <property type="entry name" value="VOC_core"/>
</dbReference>
<dbReference type="SUPFAM" id="SSF54593">
    <property type="entry name" value="Glyoxalase/Bleomycin resistance protein/Dihydroxybiphenyl dioxygenase"/>
    <property type="match status" value="1"/>
</dbReference>
<gene>
    <name evidence="2" type="ORF">GKIL_0609</name>
</gene>
<reference evidence="2 3" key="1">
    <citation type="journal article" date="2013" name="PLoS ONE">
        <title>Cultivation and Complete Genome Sequencing of Gloeobacter kilaueensis sp. nov., from a Lava Cave in Kilauea Caldera, Hawai'i.</title>
        <authorList>
            <person name="Saw J.H."/>
            <person name="Schatz M."/>
            <person name="Brown M.V."/>
            <person name="Kunkel D.D."/>
            <person name="Foster J.S."/>
            <person name="Shick H."/>
            <person name="Christensen S."/>
            <person name="Hou S."/>
            <person name="Wan X."/>
            <person name="Donachie S.P."/>
        </authorList>
    </citation>
    <scope>NUCLEOTIDE SEQUENCE [LARGE SCALE GENOMIC DNA]</scope>
    <source>
        <strain evidence="3">JS</strain>
    </source>
</reference>
<accession>U5QGU1</accession>
<dbReference type="Proteomes" id="UP000017396">
    <property type="component" value="Chromosome"/>
</dbReference>
<proteinExistence type="predicted"/>
<organism evidence="2 3">
    <name type="scientific">Gloeobacter kilaueensis (strain ATCC BAA-2537 / CCAP 1431/1 / ULC 316 / JS1)</name>
    <dbReference type="NCBI Taxonomy" id="1183438"/>
    <lineage>
        <taxon>Bacteria</taxon>
        <taxon>Bacillati</taxon>
        <taxon>Cyanobacteriota</taxon>
        <taxon>Cyanophyceae</taxon>
        <taxon>Gloeobacterales</taxon>
        <taxon>Gloeobacteraceae</taxon>
        <taxon>Gloeobacter</taxon>
    </lineage>
</organism>
<name>U5QGU1_GLOK1</name>
<feature type="domain" description="VOC" evidence="1">
    <location>
        <begin position="1"/>
        <end position="69"/>
    </location>
</feature>
<dbReference type="InterPro" id="IPR029068">
    <property type="entry name" value="Glyas_Bleomycin-R_OHBP_Dase"/>
</dbReference>
<evidence type="ECO:0000259" key="1">
    <source>
        <dbReference type="PROSITE" id="PS51819"/>
    </source>
</evidence>
<evidence type="ECO:0000313" key="3">
    <source>
        <dbReference type="Proteomes" id="UP000017396"/>
    </source>
</evidence>
<sequence length="76" mass="8388">MTLQDASVPGAAFGISDSVELGFAVEDVEAVRQRFKEQAIEVGDVQQMGWGEGFDAVDPDGHRLTFYRMRNEKGPQ</sequence>
<dbReference type="HOGENOM" id="CLU_2649336_0_0_3"/>
<dbReference type="RefSeq" id="WP_023171894.1">
    <property type="nucleotide sequence ID" value="NC_022600.1"/>
</dbReference>
<dbReference type="EMBL" id="CP003587">
    <property type="protein sequence ID" value="AGY56855.1"/>
    <property type="molecule type" value="Genomic_DNA"/>
</dbReference>
<dbReference type="OrthoDB" id="9804944at2"/>
<dbReference type="Gene3D" id="3.10.180.10">
    <property type="entry name" value="2,3-Dihydroxybiphenyl 1,2-Dioxygenase, domain 1"/>
    <property type="match status" value="1"/>
</dbReference>
<protein>
    <recommendedName>
        <fullName evidence="1">VOC domain-containing protein</fullName>
    </recommendedName>
</protein>
<dbReference type="STRING" id="1183438.GKIL_0609"/>
<keyword evidence="3" id="KW-1185">Reference proteome</keyword>